<dbReference type="EMBL" id="BGPR01014388">
    <property type="protein sequence ID" value="GBN65006.1"/>
    <property type="molecule type" value="Genomic_DNA"/>
</dbReference>
<keyword evidence="3" id="KW-1185">Reference proteome</keyword>
<accession>A0A4Y2QNZ5</accession>
<feature type="region of interest" description="Disordered" evidence="1">
    <location>
        <begin position="1"/>
        <end position="47"/>
    </location>
</feature>
<feature type="region of interest" description="Disordered" evidence="1">
    <location>
        <begin position="70"/>
        <end position="92"/>
    </location>
</feature>
<evidence type="ECO:0000313" key="3">
    <source>
        <dbReference type="Proteomes" id="UP000499080"/>
    </source>
</evidence>
<gene>
    <name evidence="2" type="ORF">AVEN_57017_1</name>
</gene>
<organism evidence="2 3">
    <name type="scientific">Araneus ventricosus</name>
    <name type="common">Orbweaver spider</name>
    <name type="synonym">Epeira ventricosa</name>
    <dbReference type="NCBI Taxonomy" id="182803"/>
    <lineage>
        <taxon>Eukaryota</taxon>
        <taxon>Metazoa</taxon>
        <taxon>Ecdysozoa</taxon>
        <taxon>Arthropoda</taxon>
        <taxon>Chelicerata</taxon>
        <taxon>Arachnida</taxon>
        <taxon>Araneae</taxon>
        <taxon>Araneomorphae</taxon>
        <taxon>Entelegynae</taxon>
        <taxon>Araneoidea</taxon>
        <taxon>Araneidae</taxon>
        <taxon>Araneus</taxon>
    </lineage>
</organism>
<comment type="caution">
    <text evidence="2">The sequence shown here is derived from an EMBL/GenBank/DDBJ whole genome shotgun (WGS) entry which is preliminary data.</text>
</comment>
<evidence type="ECO:0000313" key="2">
    <source>
        <dbReference type="EMBL" id="GBN65006.1"/>
    </source>
</evidence>
<protein>
    <submittedName>
        <fullName evidence="2">Uncharacterized protein</fullName>
    </submittedName>
</protein>
<dbReference type="AlphaFoldDB" id="A0A4Y2QNZ5"/>
<evidence type="ECO:0000256" key="1">
    <source>
        <dbReference type="SAM" id="MobiDB-lite"/>
    </source>
</evidence>
<sequence>MKHEWSGRYNKNRARYSPQKSPHYERLMRRPLRQRYDPTSGGDDSTPYQFCIPSGSETLLTHTSVSEMPKDQWRSEGEWRPGHNRIFSPPSRHHQKLARVNGAQDMAFISILTAFDFN</sequence>
<feature type="compositionally biased region" description="Basic and acidic residues" evidence="1">
    <location>
        <begin position="70"/>
        <end position="81"/>
    </location>
</feature>
<proteinExistence type="predicted"/>
<dbReference type="Proteomes" id="UP000499080">
    <property type="component" value="Unassembled WGS sequence"/>
</dbReference>
<reference evidence="2 3" key="1">
    <citation type="journal article" date="2019" name="Sci. Rep.">
        <title>Orb-weaving spider Araneus ventricosus genome elucidates the spidroin gene catalogue.</title>
        <authorList>
            <person name="Kono N."/>
            <person name="Nakamura H."/>
            <person name="Ohtoshi R."/>
            <person name="Moran D.A.P."/>
            <person name="Shinohara A."/>
            <person name="Yoshida Y."/>
            <person name="Fujiwara M."/>
            <person name="Mori M."/>
            <person name="Tomita M."/>
            <person name="Arakawa K."/>
        </authorList>
    </citation>
    <scope>NUCLEOTIDE SEQUENCE [LARGE SCALE GENOMIC DNA]</scope>
</reference>
<name>A0A4Y2QNZ5_ARAVE</name>